<evidence type="ECO:0000313" key="1">
    <source>
        <dbReference type="EMBL" id="KAF3504987.1"/>
    </source>
</evidence>
<dbReference type="AlphaFoldDB" id="A0A8S9NSJ3"/>
<protein>
    <submittedName>
        <fullName evidence="1">Uncharacterized protein</fullName>
    </submittedName>
</protein>
<accession>A0A8S9NSJ3</accession>
<organism evidence="1 2">
    <name type="scientific">Brassica cretica</name>
    <name type="common">Mustard</name>
    <dbReference type="NCBI Taxonomy" id="69181"/>
    <lineage>
        <taxon>Eukaryota</taxon>
        <taxon>Viridiplantae</taxon>
        <taxon>Streptophyta</taxon>
        <taxon>Embryophyta</taxon>
        <taxon>Tracheophyta</taxon>
        <taxon>Spermatophyta</taxon>
        <taxon>Magnoliopsida</taxon>
        <taxon>eudicotyledons</taxon>
        <taxon>Gunneridae</taxon>
        <taxon>Pentapetalae</taxon>
        <taxon>rosids</taxon>
        <taxon>malvids</taxon>
        <taxon>Brassicales</taxon>
        <taxon>Brassicaceae</taxon>
        <taxon>Brassiceae</taxon>
        <taxon>Brassica</taxon>
    </lineage>
</organism>
<name>A0A8S9NSJ3_BRACR</name>
<evidence type="ECO:0000313" key="2">
    <source>
        <dbReference type="Proteomes" id="UP000712600"/>
    </source>
</evidence>
<sequence>MIKRQLESRAEPSPSIYRRTRPSIDDDYAALRNKLELNDILESTYARLGMQQRMIGNLQHRMHADETRSTSINNATPETIDLVTFSTYCWGKILRYYFPTGPRQDPDLRVPVLGTLRIPSIGYTGIGSRNRLQLQEKANCR</sequence>
<gene>
    <name evidence="1" type="ORF">F2Q69_00042810</name>
</gene>
<reference evidence="1" key="1">
    <citation type="submission" date="2019-12" db="EMBL/GenBank/DDBJ databases">
        <title>Genome sequencing and annotation of Brassica cretica.</title>
        <authorList>
            <person name="Studholme D.J."/>
            <person name="Sarris P."/>
        </authorList>
    </citation>
    <scope>NUCLEOTIDE SEQUENCE</scope>
    <source>
        <strain evidence="1">PFS-109/04</strain>
        <tissue evidence="1">Leaf</tissue>
    </source>
</reference>
<dbReference type="Proteomes" id="UP000712600">
    <property type="component" value="Unassembled WGS sequence"/>
</dbReference>
<dbReference type="EMBL" id="QGKX02001621">
    <property type="protein sequence ID" value="KAF3504987.1"/>
    <property type="molecule type" value="Genomic_DNA"/>
</dbReference>
<proteinExistence type="predicted"/>
<comment type="caution">
    <text evidence="1">The sequence shown here is derived from an EMBL/GenBank/DDBJ whole genome shotgun (WGS) entry which is preliminary data.</text>
</comment>